<dbReference type="Gene3D" id="2.20.28.160">
    <property type="match status" value="1"/>
</dbReference>
<dbReference type="Proteomes" id="UP000214646">
    <property type="component" value="Unassembled WGS sequence"/>
</dbReference>
<keyword evidence="2" id="KW-0812">Transmembrane</keyword>
<keyword evidence="2" id="KW-1133">Transmembrane helix</keyword>
<reference evidence="4" key="1">
    <citation type="submission" date="2017-06" db="EMBL/GenBank/DDBJ databases">
        <title>Genome analysis of Fimbriiglobus ruber SP5, the first member of the order Planctomycetales with confirmed chitinolytic capability.</title>
        <authorList>
            <person name="Ravin N.V."/>
            <person name="Rakitin A.L."/>
            <person name="Ivanova A.A."/>
            <person name="Beletsky A.V."/>
            <person name="Kulichevskaya I.S."/>
            <person name="Mardanov A.V."/>
            <person name="Dedysh S.N."/>
        </authorList>
    </citation>
    <scope>NUCLEOTIDE SEQUENCE [LARGE SCALE GENOMIC DNA]</scope>
    <source>
        <strain evidence="4">SP5</strain>
    </source>
</reference>
<dbReference type="RefSeq" id="WP_088258408.1">
    <property type="nucleotide sequence ID" value="NZ_NIDE01000014.1"/>
</dbReference>
<evidence type="ECO:0000313" key="3">
    <source>
        <dbReference type="EMBL" id="OWK38662.1"/>
    </source>
</evidence>
<comment type="caution">
    <text evidence="3">The sequence shown here is derived from an EMBL/GenBank/DDBJ whole genome shotgun (WGS) entry which is preliminary data.</text>
</comment>
<evidence type="ECO:0000256" key="2">
    <source>
        <dbReference type="SAM" id="Phobius"/>
    </source>
</evidence>
<keyword evidence="4" id="KW-1185">Reference proteome</keyword>
<feature type="region of interest" description="Disordered" evidence="1">
    <location>
        <begin position="48"/>
        <end position="124"/>
    </location>
</feature>
<name>A0A225DB23_9BACT</name>
<sequence length="171" mass="18675">MPILRIACPECKTGMKSTKPEGFTLGDAITCPKCGVMFAVEAPPPVRAAAPVAARPVAAAPAKPKVVADDDDDDRPKKKTKARVADDDDDDRPKKKAKARVTDDDEDDDDRPRKKKKSKKDGGGYRTSPIRFIVLGILVIVMLVMGYFLYMKKQRENEANSLAPVGVSKTF</sequence>
<feature type="transmembrane region" description="Helical" evidence="2">
    <location>
        <begin position="130"/>
        <end position="150"/>
    </location>
</feature>
<keyword evidence="2" id="KW-0472">Membrane</keyword>
<evidence type="ECO:0008006" key="5">
    <source>
        <dbReference type="Google" id="ProtNLM"/>
    </source>
</evidence>
<evidence type="ECO:0000256" key="1">
    <source>
        <dbReference type="SAM" id="MobiDB-lite"/>
    </source>
</evidence>
<gene>
    <name evidence="3" type="ORF">FRUB_07782</name>
</gene>
<proteinExistence type="predicted"/>
<accession>A0A225DB23</accession>
<evidence type="ECO:0000313" key="4">
    <source>
        <dbReference type="Proteomes" id="UP000214646"/>
    </source>
</evidence>
<feature type="compositionally biased region" description="Low complexity" evidence="1">
    <location>
        <begin position="48"/>
        <end position="65"/>
    </location>
</feature>
<dbReference type="AlphaFoldDB" id="A0A225DB23"/>
<organism evidence="3 4">
    <name type="scientific">Fimbriiglobus ruber</name>
    <dbReference type="NCBI Taxonomy" id="1908690"/>
    <lineage>
        <taxon>Bacteria</taxon>
        <taxon>Pseudomonadati</taxon>
        <taxon>Planctomycetota</taxon>
        <taxon>Planctomycetia</taxon>
        <taxon>Gemmatales</taxon>
        <taxon>Gemmataceae</taxon>
        <taxon>Fimbriiglobus</taxon>
    </lineage>
</organism>
<dbReference type="EMBL" id="NIDE01000014">
    <property type="protein sequence ID" value="OWK38662.1"/>
    <property type="molecule type" value="Genomic_DNA"/>
</dbReference>
<protein>
    <recommendedName>
        <fullName evidence="5">Zinc finger/thioredoxin putative domain-containing protein</fullName>
    </recommendedName>
</protein>